<dbReference type="Pfam" id="PF10785">
    <property type="entry name" value="NADH-u_ox-rdase"/>
    <property type="match status" value="1"/>
</dbReference>
<sequence>MPDQVVETPYPLIDSDPHAGRVVRYFRPSDYAAWAAGTAAFPGAFYALEVADRTRAPLRVPLRICTALGFVGGFLFAYQRSSLRFWGWTENKREYDRDLAELTQRAREGKPLYGESNDPAFVQAAAHRNSLFSQIKFGTIPWFNLSNHPYHGTDSAKYGVKSTPSSSEQ</sequence>
<feature type="domain" description="NADH-ubiquinone oxidoreductase 21kDa subunit C-terminal fungi" evidence="3">
    <location>
        <begin position="101"/>
        <end position="161"/>
    </location>
</feature>
<proteinExistence type="predicted"/>
<keyword evidence="1" id="KW-1133">Transmembrane helix</keyword>
<keyword evidence="1" id="KW-0472">Membrane</keyword>
<dbReference type="Proteomes" id="UP000076798">
    <property type="component" value="Unassembled WGS sequence"/>
</dbReference>
<feature type="domain" description="NADH-ubiquinone oxidoreductase 21kDa subunit N-terminal" evidence="2">
    <location>
        <begin position="8"/>
        <end position="90"/>
    </location>
</feature>
<dbReference type="PANTHER" id="PTHR34062:SF1">
    <property type="entry name" value="NADH-UBIQUINONE OXIDOREDUCTASE 21KDA SUBUNIT N-TERMINAL DOMAIN-CONTAINING PROTEIN"/>
    <property type="match status" value="1"/>
</dbReference>
<evidence type="ECO:0000313" key="4">
    <source>
        <dbReference type="EMBL" id="KZT34239.1"/>
    </source>
</evidence>
<dbReference type="OrthoDB" id="196140at2759"/>
<dbReference type="InterPro" id="IPR024549">
    <property type="entry name" value="NADH-UbQ_OxRdtase_su21_C_fun"/>
</dbReference>
<dbReference type="STRING" id="1314776.A0A165ZEW2"/>
<organism evidence="4 5">
    <name type="scientific">Sistotremastrum suecicum HHB10207 ss-3</name>
    <dbReference type="NCBI Taxonomy" id="1314776"/>
    <lineage>
        <taxon>Eukaryota</taxon>
        <taxon>Fungi</taxon>
        <taxon>Dikarya</taxon>
        <taxon>Basidiomycota</taxon>
        <taxon>Agaricomycotina</taxon>
        <taxon>Agaricomycetes</taxon>
        <taxon>Sistotremastrales</taxon>
        <taxon>Sistotremastraceae</taxon>
        <taxon>Sistotremastrum</taxon>
    </lineage>
</organism>
<accession>A0A165ZEW2</accession>
<dbReference type="InterPro" id="IPR019721">
    <property type="entry name" value="NADH-UbQ_OxRdtase_su21_N"/>
</dbReference>
<evidence type="ECO:0000313" key="5">
    <source>
        <dbReference type="Proteomes" id="UP000076798"/>
    </source>
</evidence>
<evidence type="ECO:0000256" key="1">
    <source>
        <dbReference type="SAM" id="Phobius"/>
    </source>
</evidence>
<evidence type="ECO:0000259" key="2">
    <source>
        <dbReference type="Pfam" id="PF10785"/>
    </source>
</evidence>
<dbReference type="EMBL" id="KV428192">
    <property type="protein sequence ID" value="KZT34239.1"/>
    <property type="molecule type" value="Genomic_DNA"/>
</dbReference>
<keyword evidence="5" id="KW-1185">Reference proteome</keyword>
<protein>
    <recommendedName>
        <fullName evidence="6">NADH-ubiquinone oxidoreductase 21 kDa subunit</fullName>
    </recommendedName>
</protein>
<evidence type="ECO:0008006" key="6">
    <source>
        <dbReference type="Google" id="ProtNLM"/>
    </source>
</evidence>
<feature type="transmembrane region" description="Helical" evidence="1">
    <location>
        <begin position="31"/>
        <end position="48"/>
    </location>
</feature>
<dbReference type="InterPro" id="IPR053229">
    <property type="entry name" value="NADH-Q_oxidrdct_subunit"/>
</dbReference>
<keyword evidence="1" id="KW-0812">Transmembrane</keyword>
<evidence type="ECO:0000259" key="3">
    <source>
        <dbReference type="Pfam" id="PF12853"/>
    </source>
</evidence>
<gene>
    <name evidence="4" type="ORF">SISSUDRAFT_992114</name>
</gene>
<dbReference type="Pfam" id="PF12853">
    <property type="entry name" value="NADH_u_ox_C"/>
    <property type="match status" value="1"/>
</dbReference>
<dbReference type="PANTHER" id="PTHR34062">
    <property type="entry name" value="OXIDOREDUCTASE 21 KDA SUBUNIT, PUTATIVE (AFU_ORTHOLOGUE AFUA_4G04750)-RELATED"/>
    <property type="match status" value="1"/>
</dbReference>
<dbReference type="AlphaFoldDB" id="A0A165ZEW2"/>
<name>A0A165ZEW2_9AGAM</name>
<reference evidence="4 5" key="1">
    <citation type="journal article" date="2016" name="Mol. Biol. Evol.">
        <title>Comparative Genomics of Early-Diverging Mushroom-Forming Fungi Provides Insights into the Origins of Lignocellulose Decay Capabilities.</title>
        <authorList>
            <person name="Nagy L.G."/>
            <person name="Riley R."/>
            <person name="Tritt A."/>
            <person name="Adam C."/>
            <person name="Daum C."/>
            <person name="Floudas D."/>
            <person name="Sun H."/>
            <person name="Yadav J.S."/>
            <person name="Pangilinan J."/>
            <person name="Larsson K.H."/>
            <person name="Matsuura K."/>
            <person name="Barry K."/>
            <person name="Labutti K."/>
            <person name="Kuo R."/>
            <person name="Ohm R.A."/>
            <person name="Bhattacharya S.S."/>
            <person name="Shirouzu T."/>
            <person name="Yoshinaga Y."/>
            <person name="Martin F.M."/>
            <person name="Grigoriev I.V."/>
            <person name="Hibbett D.S."/>
        </authorList>
    </citation>
    <scope>NUCLEOTIDE SEQUENCE [LARGE SCALE GENOMIC DNA]</scope>
    <source>
        <strain evidence="4 5">HHB10207 ss-3</strain>
    </source>
</reference>
<feature type="transmembrane region" description="Helical" evidence="1">
    <location>
        <begin position="60"/>
        <end position="78"/>
    </location>
</feature>